<evidence type="ECO:0000256" key="4">
    <source>
        <dbReference type="ARBA" id="ARBA00022603"/>
    </source>
</evidence>
<keyword evidence="4 9" id="KW-0489">Methyltransferase</keyword>
<evidence type="ECO:0000256" key="2">
    <source>
        <dbReference type="ARBA" id="ARBA00005879"/>
    </source>
</evidence>
<dbReference type="NCBIfam" id="NF004647">
    <property type="entry name" value="PRK05990.1"/>
    <property type="match status" value="1"/>
</dbReference>
<proteinExistence type="inferred from homology"/>
<comment type="pathway">
    <text evidence="1">Cofactor biosynthesis; adenosylcobalamin biosynthesis.</text>
</comment>
<dbReference type="InterPro" id="IPR003043">
    <property type="entry name" value="Uropor_MeTrfase_CS"/>
</dbReference>
<organism evidence="9 10">
    <name type="scientific">Methylocapsa polymorpha</name>
    <dbReference type="NCBI Taxonomy" id="3080828"/>
    <lineage>
        <taxon>Bacteria</taxon>
        <taxon>Pseudomonadati</taxon>
        <taxon>Pseudomonadota</taxon>
        <taxon>Alphaproteobacteria</taxon>
        <taxon>Hyphomicrobiales</taxon>
        <taxon>Beijerinckiaceae</taxon>
        <taxon>Methylocapsa</taxon>
    </lineage>
</organism>
<dbReference type="InterPro" id="IPR000878">
    <property type="entry name" value="4pyrrol_Mease"/>
</dbReference>
<keyword evidence="6" id="KW-0949">S-adenosyl-L-methionine</keyword>
<sequence length="247" mass="26532">MNVSPQREGRLFGVGLGPGDPELLTIKAARVIEAAPVVAFFAKKGAPGKARTIVDRWLGSQCLELPLIYPLTTEIHFHDPAYVEDLRAFYAQAAQTIAAHLSGGRDVALVCEGDPLFYGSFMHIYIRLKDRFEIEVVPGVTGMSGCWSAAKLPMAWGDDIVSVLPGTLEGALLARHLSSSDAAIIIKIGANLAKIRAAIAQAGRLKTAIYVEQGTAKAEKIIPLAEKTDDQAPYFSLVLIPGEGRRP</sequence>
<dbReference type="InterPro" id="IPR006364">
    <property type="entry name" value="CobI/CbiL/CobIJ_dom"/>
</dbReference>
<dbReference type="NCBIfam" id="TIGR01467">
    <property type="entry name" value="cobI_cbiL"/>
    <property type="match status" value="1"/>
</dbReference>
<protein>
    <submittedName>
        <fullName evidence="9">Precorrin-2 C(20)-methyltransferase</fullName>
        <ecNumber evidence="9">2.1.1.130</ecNumber>
    </submittedName>
</protein>
<reference evidence="9 10" key="1">
    <citation type="submission" date="2023-10" db="EMBL/GenBank/DDBJ databases">
        <title>Novel methanotroph of the genus Methylocapsa from a subarctic wetland.</title>
        <authorList>
            <person name="Belova S.E."/>
            <person name="Oshkin I.Y."/>
            <person name="Miroshnikov K."/>
            <person name="Dedysh S.N."/>
        </authorList>
    </citation>
    <scope>NUCLEOTIDE SEQUENCE [LARGE SCALE GENOMIC DNA]</scope>
    <source>
        <strain evidence="9 10">RX1</strain>
    </source>
</reference>
<name>A0ABZ0HVU1_9HYPH</name>
<dbReference type="PANTHER" id="PTHR43467:SF2">
    <property type="entry name" value="COBALT-PRECORRIN-2 C(20)-METHYLTRANSFERASE"/>
    <property type="match status" value="1"/>
</dbReference>
<evidence type="ECO:0000313" key="10">
    <source>
        <dbReference type="Proteomes" id="UP001626536"/>
    </source>
</evidence>
<dbReference type="Pfam" id="PF00590">
    <property type="entry name" value="TP_methylase"/>
    <property type="match status" value="1"/>
</dbReference>
<evidence type="ECO:0000256" key="3">
    <source>
        <dbReference type="ARBA" id="ARBA00022573"/>
    </source>
</evidence>
<evidence type="ECO:0000256" key="1">
    <source>
        <dbReference type="ARBA" id="ARBA00004953"/>
    </source>
</evidence>
<dbReference type="Proteomes" id="UP001626536">
    <property type="component" value="Chromosome"/>
</dbReference>
<dbReference type="EC" id="2.1.1.130" evidence="9"/>
<dbReference type="CDD" id="cd11645">
    <property type="entry name" value="Precorrin_2_C20_MT"/>
    <property type="match status" value="1"/>
</dbReference>
<keyword evidence="5 9" id="KW-0808">Transferase</keyword>
<dbReference type="GO" id="GO:0032259">
    <property type="term" value="P:methylation"/>
    <property type="evidence" value="ECO:0007669"/>
    <property type="project" value="UniProtKB-KW"/>
</dbReference>
<dbReference type="InterPro" id="IPR012382">
    <property type="entry name" value="CobI/CbiL"/>
</dbReference>
<dbReference type="InterPro" id="IPR014777">
    <property type="entry name" value="4pyrrole_Mease_sub1"/>
</dbReference>
<feature type="domain" description="Tetrapyrrole methylase" evidence="8">
    <location>
        <begin position="10"/>
        <end position="223"/>
    </location>
</feature>
<evidence type="ECO:0000259" key="8">
    <source>
        <dbReference type="Pfam" id="PF00590"/>
    </source>
</evidence>
<keyword evidence="10" id="KW-1185">Reference proteome</keyword>
<evidence type="ECO:0000256" key="6">
    <source>
        <dbReference type="ARBA" id="ARBA00022691"/>
    </source>
</evidence>
<dbReference type="PROSITE" id="PS00839">
    <property type="entry name" value="SUMT_1"/>
    <property type="match status" value="1"/>
</dbReference>
<comment type="similarity">
    <text evidence="2 7">Belongs to the precorrin methyltransferase family.</text>
</comment>
<dbReference type="PANTHER" id="PTHR43467">
    <property type="entry name" value="COBALT-PRECORRIN-2 C(20)-METHYLTRANSFERASE"/>
    <property type="match status" value="1"/>
</dbReference>
<dbReference type="RefSeq" id="WP_407340604.1">
    <property type="nucleotide sequence ID" value="NZ_CP136862.1"/>
</dbReference>
<dbReference type="GO" id="GO:0030788">
    <property type="term" value="F:precorrin-2 C20-methyltransferase activity"/>
    <property type="evidence" value="ECO:0007669"/>
    <property type="project" value="UniProtKB-EC"/>
</dbReference>
<accession>A0ABZ0HVU1</accession>
<evidence type="ECO:0000256" key="7">
    <source>
        <dbReference type="PIRNR" id="PIRNR036427"/>
    </source>
</evidence>
<evidence type="ECO:0000313" key="9">
    <source>
        <dbReference type="EMBL" id="WOJ91015.1"/>
    </source>
</evidence>
<dbReference type="Gene3D" id="3.30.950.10">
    <property type="entry name" value="Methyltransferase, Cobalt-precorrin-4 Transmethylase, Domain 2"/>
    <property type="match status" value="1"/>
</dbReference>
<dbReference type="SUPFAM" id="SSF53790">
    <property type="entry name" value="Tetrapyrrole methylase"/>
    <property type="match status" value="1"/>
</dbReference>
<evidence type="ECO:0000256" key="5">
    <source>
        <dbReference type="ARBA" id="ARBA00022679"/>
    </source>
</evidence>
<dbReference type="Gene3D" id="3.40.1010.10">
    <property type="entry name" value="Cobalt-precorrin-4 Transmethylase, Domain 1"/>
    <property type="match status" value="1"/>
</dbReference>
<dbReference type="EMBL" id="CP136862">
    <property type="protein sequence ID" value="WOJ91015.1"/>
    <property type="molecule type" value="Genomic_DNA"/>
</dbReference>
<keyword evidence="3" id="KW-0169">Cobalamin biosynthesis</keyword>
<gene>
    <name evidence="9" type="ORF">RZS28_06955</name>
</gene>
<dbReference type="PIRSF" id="PIRSF036427">
    <property type="entry name" value="Precrrn-2_mtase"/>
    <property type="match status" value="1"/>
</dbReference>
<dbReference type="InterPro" id="IPR014776">
    <property type="entry name" value="4pyrrole_Mease_sub2"/>
</dbReference>
<dbReference type="InterPro" id="IPR035996">
    <property type="entry name" value="4pyrrol_Methylase_sf"/>
</dbReference>